<accession>A0A0Z8E1S6</accession>
<dbReference type="GO" id="GO:0016740">
    <property type="term" value="F:transferase activity"/>
    <property type="evidence" value="ECO:0007669"/>
    <property type="project" value="UniProtKB-KW"/>
</dbReference>
<sequence length="90" mass="10628">MADRVVFTNVALYYHRKHETSVTKTVDSTYVFPLKSIEEHVSILSLNISEELRVYRWRLNLHGESYLASGHMQEYQTCLQKIAILEKRNK</sequence>
<evidence type="ECO:0000313" key="1">
    <source>
        <dbReference type="EMBL" id="CYU54006.1"/>
    </source>
</evidence>
<reference evidence="1 2" key="1">
    <citation type="submission" date="2016-02" db="EMBL/GenBank/DDBJ databases">
        <authorList>
            <consortium name="Pathogen Informatics"/>
        </authorList>
    </citation>
    <scope>NUCLEOTIDE SEQUENCE [LARGE SCALE GENOMIC DNA]</scope>
    <source>
        <strain evidence="1 2">LSS31</strain>
    </source>
</reference>
<dbReference type="AlphaFoldDB" id="A0A0Z8E1S6"/>
<keyword evidence="1" id="KW-0808">Transferase</keyword>
<protein>
    <submittedName>
        <fullName evidence="1">Putative glycosyltransferase (GalT2)</fullName>
    </submittedName>
</protein>
<proteinExistence type="predicted"/>
<dbReference type="RefSeq" id="WP_314733808.1">
    <property type="nucleotide sequence ID" value="NZ_CEDJ01000018.1"/>
</dbReference>
<organism evidence="1 2">
    <name type="scientific">Streptococcus suis</name>
    <dbReference type="NCBI Taxonomy" id="1307"/>
    <lineage>
        <taxon>Bacteria</taxon>
        <taxon>Bacillati</taxon>
        <taxon>Bacillota</taxon>
        <taxon>Bacilli</taxon>
        <taxon>Lactobacillales</taxon>
        <taxon>Streptococcaceae</taxon>
        <taxon>Streptococcus</taxon>
    </lineage>
</organism>
<name>A0A0Z8E1S6_STRSU</name>
<dbReference type="Proteomes" id="UP000072530">
    <property type="component" value="Unassembled WGS sequence"/>
</dbReference>
<gene>
    <name evidence="1" type="primary">galT2_1</name>
    <name evidence="1" type="ORF">ERS132393_00892</name>
</gene>
<evidence type="ECO:0000313" key="2">
    <source>
        <dbReference type="Proteomes" id="UP000072530"/>
    </source>
</evidence>
<dbReference type="EMBL" id="FIGG01000002">
    <property type="protein sequence ID" value="CYU54006.1"/>
    <property type="molecule type" value="Genomic_DNA"/>
</dbReference>